<dbReference type="EMBL" id="CABQ01000183">
    <property type="protein sequence ID" value="CBI08097.1"/>
    <property type="molecule type" value="Genomic_DNA"/>
</dbReference>
<comment type="caution">
    <text evidence="6">The sequence shown here is derived from an EMBL/GenBank/DDBJ whole genome shotgun (WGS) entry which is preliminary data.</text>
</comment>
<feature type="domain" description="TonB-dependent transporter Oar-like beta-barrel" evidence="5">
    <location>
        <begin position="293"/>
        <end position="1099"/>
    </location>
</feature>
<name>E6QLH7_9ZZZZ</name>
<feature type="compositionally biased region" description="Gly residues" evidence="4">
    <location>
        <begin position="256"/>
        <end position="273"/>
    </location>
</feature>
<evidence type="ECO:0000259" key="5">
    <source>
        <dbReference type="Pfam" id="PF25183"/>
    </source>
</evidence>
<comment type="subcellular location">
    <subcellularLocation>
        <location evidence="1">Cell outer membrane</location>
    </subcellularLocation>
</comment>
<keyword evidence="3" id="KW-0998">Cell outer membrane</keyword>
<evidence type="ECO:0000256" key="3">
    <source>
        <dbReference type="ARBA" id="ARBA00023237"/>
    </source>
</evidence>
<dbReference type="SUPFAM" id="SSF49464">
    <property type="entry name" value="Carboxypeptidase regulatory domain-like"/>
    <property type="match status" value="1"/>
</dbReference>
<dbReference type="SUPFAM" id="SSF56935">
    <property type="entry name" value="Porins"/>
    <property type="match status" value="1"/>
</dbReference>
<evidence type="ECO:0000256" key="4">
    <source>
        <dbReference type="SAM" id="MobiDB-lite"/>
    </source>
</evidence>
<reference evidence="6" key="1">
    <citation type="submission" date="2009-10" db="EMBL/GenBank/DDBJ databases">
        <title>Diversity of trophic interactions inside an arsenic-rich microbial ecosystem.</title>
        <authorList>
            <person name="Bertin P.N."/>
            <person name="Heinrich-Salmeron A."/>
            <person name="Pelletier E."/>
            <person name="Goulhen-Chollet F."/>
            <person name="Arsene-Ploetze F."/>
            <person name="Gallien S."/>
            <person name="Calteau A."/>
            <person name="Vallenet D."/>
            <person name="Casiot C."/>
            <person name="Chane-Woon-Ming B."/>
            <person name="Giloteaux L."/>
            <person name="Barakat M."/>
            <person name="Bonnefoy V."/>
            <person name="Bruneel O."/>
            <person name="Chandler M."/>
            <person name="Cleiss J."/>
            <person name="Duran R."/>
            <person name="Elbaz-Poulichet F."/>
            <person name="Fonknechten N."/>
            <person name="Lauga B."/>
            <person name="Mornico D."/>
            <person name="Ortet P."/>
            <person name="Schaeffer C."/>
            <person name="Siguier P."/>
            <person name="Alexander Thil Smith A."/>
            <person name="Van Dorsselaer A."/>
            <person name="Weissenbach J."/>
            <person name="Medigue C."/>
            <person name="Le Paslier D."/>
        </authorList>
    </citation>
    <scope>NUCLEOTIDE SEQUENCE</scope>
</reference>
<keyword evidence="2" id="KW-0472">Membrane</keyword>
<organism evidence="6">
    <name type="scientific">mine drainage metagenome</name>
    <dbReference type="NCBI Taxonomy" id="410659"/>
    <lineage>
        <taxon>unclassified sequences</taxon>
        <taxon>metagenomes</taxon>
        <taxon>ecological metagenomes</taxon>
    </lineage>
</organism>
<accession>E6QLH7</accession>
<protein>
    <recommendedName>
        <fullName evidence="5">TonB-dependent transporter Oar-like beta-barrel domain-containing protein</fullName>
    </recommendedName>
</protein>
<evidence type="ECO:0000256" key="2">
    <source>
        <dbReference type="ARBA" id="ARBA00023136"/>
    </source>
</evidence>
<proteinExistence type="predicted"/>
<dbReference type="Gene3D" id="2.60.40.1120">
    <property type="entry name" value="Carboxypeptidase-like, regulatory domain"/>
    <property type="match status" value="1"/>
</dbReference>
<dbReference type="InterPro" id="IPR057601">
    <property type="entry name" value="Oar-like_b-barrel"/>
</dbReference>
<feature type="region of interest" description="Disordered" evidence="4">
    <location>
        <begin position="251"/>
        <end position="273"/>
    </location>
</feature>
<sequence length="1107" mass="117309">MQRRRKLEQINGLSTLGYLLVCCSTAFTVVFQAHASAQQPVPVQPAVSAPGLASQSGGLIHGRVVSGKTPLPGATITATNTLTGKRYATTSDSTGTWSMRIPRDGRYVLRTDLTAFAAVTHEALLKAASRNVAVDFDLQLASREAAQEGESGDASGDQASNLSGAMAHRAAQAMQRLGSGAEGLSLIRSLGVDTDAAAGGATAAGAALPGAAASDAAGEDSVAINGQSGSVNPFAGLDPQQIREAIQQMRAQSGFRGAGAAGGPRGRPGGFAGGPGGFFGGRMPNFSKFRPDQPHGAIFWTGSNSALNALPFTLNGQQEQQPAYGSNRFGATFIGEPFLPGLTKPSGKDTLFFTLSGQRTSTPYTAYATVPDATQRASCSPTQSTVVCNLLAYYPQPNLAAGSNTRNFNYFLASTAQSNSTLLGLRYNRALGSAPAQPFGGLAALLGGRGSQNQGLRQSINFNFNWSHLASDNLNVFPDLGGQQATDSYSLQAGYSFGYHSLNNNLQLGWNRANSQTTNFFTNRTDAASQIGILGPNGTPLNQSPLNYGLPSVIITGFTSLTEQQPTFHLQQTISGSEVLGLIHGKHNIRAGGDYRRVYLDVLGSSNATGTLYFTGFATGNAYGDFLAGLPQESSIKAALAKSYLRQNVWDLFAQDDFRAASSLTLLYGARYEYFSPYVEKDNHLGAIAGNADFSQVGAIYPGCVSAFCAGLPSSLVYPFHAGFAPRVGFAKRLPRSFVVRGGYGINFTNGQYASFATNLAHQPPYANVQTNEATFAASIPLVTPFNTPESAQPPSYSLDAHYHLPYVQAWNIDVQKTLPWAILLNIGYNGSKGTHLDITSAPRPIQQTNAYALPDVLFNYEQSAAFSSFHAGTIRLRRRLEHGVSLGAYYQYSHSIDNAGSIGGTSTVVAQNWQNLLAEEGNSSFDQRHQVNGNYLFELPFGPDKFFLNSGNLVSRALEGWSLSGSFTFSSGTPLTPSYGSAILDVARGTAGTLRPDRVPGQSLTSGAGSQQRWFNVNAYVAPSGPYGNASRNSIPGPGTVSNNMSLSKTAQIGDTRSLELRATANNVFNTVQFSGVDTNLISPTVGQVTSAATMRQFNFLARFRF</sequence>
<dbReference type="Gene3D" id="2.40.170.20">
    <property type="entry name" value="TonB-dependent receptor, beta-barrel domain"/>
    <property type="match status" value="1"/>
</dbReference>
<dbReference type="Pfam" id="PF25183">
    <property type="entry name" value="OMP_b-brl_4"/>
    <property type="match status" value="1"/>
</dbReference>
<dbReference type="InterPro" id="IPR008969">
    <property type="entry name" value="CarboxyPept-like_regulatory"/>
</dbReference>
<dbReference type="InterPro" id="IPR036942">
    <property type="entry name" value="Beta-barrel_TonB_sf"/>
</dbReference>
<gene>
    <name evidence="6" type="ORF">CARN6_1528</name>
</gene>
<dbReference type="Pfam" id="PF13620">
    <property type="entry name" value="CarboxypepD_reg"/>
    <property type="match status" value="1"/>
</dbReference>
<evidence type="ECO:0000313" key="6">
    <source>
        <dbReference type="EMBL" id="CBI08097.1"/>
    </source>
</evidence>
<dbReference type="AlphaFoldDB" id="E6QLH7"/>
<evidence type="ECO:0000256" key="1">
    <source>
        <dbReference type="ARBA" id="ARBA00004442"/>
    </source>
</evidence>
<dbReference type="GO" id="GO:0009279">
    <property type="term" value="C:cell outer membrane"/>
    <property type="evidence" value="ECO:0007669"/>
    <property type="project" value="UniProtKB-SubCell"/>
</dbReference>